<name>D1ANG0_SEBTE</name>
<organism evidence="1 2">
    <name type="scientific">Sebaldella termitidis (strain ATCC 33386 / NCTC 11300)</name>
    <dbReference type="NCBI Taxonomy" id="526218"/>
    <lineage>
        <taxon>Bacteria</taxon>
        <taxon>Fusobacteriati</taxon>
        <taxon>Fusobacteriota</taxon>
        <taxon>Fusobacteriia</taxon>
        <taxon>Fusobacteriales</taxon>
        <taxon>Leptotrichiaceae</taxon>
        <taxon>Sebaldella</taxon>
    </lineage>
</organism>
<evidence type="ECO:0000313" key="2">
    <source>
        <dbReference type="Proteomes" id="UP000000845"/>
    </source>
</evidence>
<dbReference type="KEGG" id="str:Sterm_2920"/>
<evidence type="ECO:0000313" key="1">
    <source>
        <dbReference type="EMBL" id="ACZ09764.1"/>
    </source>
</evidence>
<dbReference type="Proteomes" id="UP000000845">
    <property type="component" value="Chromosome"/>
</dbReference>
<protein>
    <recommendedName>
        <fullName evidence="3">Phage tail protein</fullName>
    </recommendedName>
</protein>
<dbReference type="AlphaFoldDB" id="D1ANG0"/>
<reference evidence="1 2" key="2">
    <citation type="journal article" date="2010" name="Stand. Genomic Sci.">
        <title>Complete genome sequence of Sebaldella termitidis type strain (NCTC 11300).</title>
        <authorList>
            <person name="Harmon-Smith M."/>
            <person name="Celia L."/>
            <person name="Chertkov O."/>
            <person name="Lapidus A."/>
            <person name="Copeland A."/>
            <person name="Glavina Del Rio T."/>
            <person name="Nolan M."/>
            <person name="Lucas S."/>
            <person name="Tice H."/>
            <person name="Cheng J.F."/>
            <person name="Han C."/>
            <person name="Detter J.C."/>
            <person name="Bruce D."/>
            <person name="Goodwin L."/>
            <person name="Pitluck S."/>
            <person name="Pati A."/>
            <person name="Liolios K."/>
            <person name="Ivanova N."/>
            <person name="Mavromatis K."/>
            <person name="Mikhailova N."/>
            <person name="Chen A."/>
            <person name="Palaniappan K."/>
            <person name="Land M."/>
            <person name="Hauser L."/>
            <person name="Chang Y.J."/>
            <person name="Jeffries C.D."/>
            <person name="Brettin T."/>
            <person name="Goker M."/>
            <person name="Beck B."/>
            <person name="Bristow J."/>
            <person name="Eisen J.A."/>
            <person name="Markowitz V."/>
            <person name="Hugenholtz P."/>
            <person name="Kyrpides N.C."/>
            <person name="Klenk H.P."/>
            <person name="Chen F."/>
        </authorList>
    </citation>
    <scope>NUCLEOTIDE SEQUENCE [LARGE SCALE GENOMIC DNA]</scope>
    <source>
        <strain evidence="2">ATCC 33386 / NCTC 11300</strain>
    </source>
</reference>
<proteinExistence type="predicted"/>
<dbReference type="EMBL" id="CP001739">
    <property type="protein sequence ID" value="ACZ09764.1"/>
    <property type="molecule type" value="Genomic_DNA"/>
</dbReference>
<dbReference type="HOGENOM" id="CLU_1785563_0_0_0"/>
<keyword evidence="2" id="KW-1185">Reference proteome</keyword>
<gene>
    <name evidence="1" type="ordered locus">Sterm_2920</name>
</gene>
<reference evidence="2" key="1">
    <citation type="submission" date="2009-09" db="EMBL/GenBank/DDBJ databases">
        <title>The complete chromosome of Sebaldella termitidis ATCC 33386.</title>
        <authorList>
            <consortium name="US DOE Joint Genome Institute (JGI-PGF)"/>
            <person name="Lucas S."/>
            <person name="Copeland A."/>
            <person name="Lapidus A."/>
            <person name="Glavina del Rio T."/>
            <person name="Dalin E."/>
            <person name="Tice H."/>
            <person name="Bruce D."/>
            <person name="Goodwin L."/>
            <person name="Pitluck S."/>
            <person name="Kyrpides N."/>
            <person name="Mavromatis K."/>
            <person name="Ivanova N."/>
            <person name="Mikhailova N."/>
            <person name="Sims D."/>
            <person name="Meincke L."/>
            <person name="Brettin T."/>
            <person name="Detter J.C."/>
            <person name="Han C."/>
            <person name="Larimer F."/>
            <person name="Land M."/>
            <person name="Hauser L."/>
            <person name="Markowitz V."/>
            <person name="Cheng J.F."/>
            <person name="Hugenholtz P."/>
            <person name="Woyke T."/>
            <person name="Wu D."/>
            <person name="Eisen J.A."/>
        </authorList>
    </citation>
    <scope>NUCLEOTIDE SEQUENCE [LARGE SCALE GENOMIC DNA]</scope>
    <source>
        <strain evidence="2">ATCC 33386 / NCTC 11300</strain>
    </source>
</reference>
<dbReference type="eggNOG" id="ENOG502ZWVX">
    <property type="taxonomic scope" value="Bacteria"/>
</dbReference>
<dbReference type="STRING" id="526218.Sterm_2920"/>
<dbReference type="RefSeq" id="WP_012862346.1">
    <property type="nucleotide sequence ID" value="NC_013517.1"/>
</dbReference>
<sequence>MINYNWQNVHITMISDDLPGGVLKFECLHEEGFKDEKKEEAIQSVALSCGQTINISNNNNEYTLTLGLGYGTEEEKTLNTFYQKVAALKPTYDLTIVVKDNNNGSVITYPGAIITKPSTIVHKKDGALDAKVWEFKAENRTIIYV</sequence>
<accession>D1ANG0</accession>
<evidence type="ECO:0008006" key="3">
    <source>
        <dbReference type="Google" id="ProtNLM"/>
    </source>
</evidence>